<evidence type="ECO:0000313" key="1">
    <source>
        <dbReference type="EMBL" id="RCS21464.1"/>
    </source>
</evidence>
<dbReference type="InterPro" id="IPR021791">
    <property type="entry name" value="Phage_TAC_11"/>
</dbReference>
<dbReference type="OrthoDB" id="7509188at2"/>
<dbReference type="Proteomes" id="UP000253420">
    <property type="component" value="Unassembled WGS sequence"/>
</dbReference>
<dbReference type="EMBL" id="QOZG01000034">
    <property type="protein sequence ID" value="RCS21464.1"/>
    <property type="molecule type" value="Genomic_DNA"/>
</dbReference>
<organism evidence="1 2">
    <name type="scientific">Phyllobacterium salinisoli</name>
    <dbReference type="NCBI Taxonomy" id="1899321"/>
    <lineage>
        <taxon>Bacteria</taxon>
        <taxon>Pseudomonadati</taxon>
        <taxon>Pseudomonadota</taxon>
        <taxon>Alphaproteobacteria</taxon>
        <taxon>Hyphomicrobiales</taxon>
        <taxon>Phyllobacteriaceae</taxon>
        <taxon>Phyllobacterium</taxon>
    </lineage>
</organism>
<evidence type="ECO:0000313" key="2">
    <source>
        <dbReference type="Proteomes" id="UP000253420"/>
    </source>
</evidence>
<accession>A0A368JX52</accession>
<sequence length="113" mass="12768">MSEKQHYARFEAPFGDKIYPFQLGWSEAASFEEEHKVSLYLLCRQMAATSSCEIKHLRDILRWALIGGGMPSTSALGLIHRYVEGRPIGEFFPLALRILEAAFFGNEEAKDGD</sequence>
<gene>
    <name evidence="1" type="ORF">DUT91_23895</name>
</gene>
<dbReference type="RefSeq" id="WP_114442900.1">
    <property type="nucleotide sequence ID" value="NZ_QOZG01000034.1"/>
</dbReference>
<reference evidence="1 2" key="1">
    <citation type="submission" date="2018-07" db="EMBL/GenBank/DDBJ databases">
        <title>The draft genome of Phyllobacterium salinisoli.</title>
        <authorList>
            <person name="Liu L."/>
            <person name="Li L."/>
            <person name="Zhang X."/>
            <person name="Liang L."/>
        </authorList>
    </citation>
    <scope>NUCLEOTIDE SEQUENCE [LARGE SCALE GENOMIC DNA]</scope>
    <source>
        <strain evidence="1 2">LLAN61</strain>
    </source>
</reference>
<proteinExistence type="predicted"/>
<dbReference type="AlphaFoldDB" id="A0A368JX52"/>
<comment type="caution">
    <text evidence="1">The sequence shown here is derived from an EMBL/GenBank/DDBJ whole genome shotgun (WGS) entry which is preliminary data.</text>
</comment>
<protein>
    <submittedName>
        <fullName evidence="1">Gene transfer agent family protein</fullName>
    </submittedName>
</protein>
<dbReference type="Pfam" id="PF11836">
    <property type="entry name" value="Phage_TAC_11"/>
    <property type="match status" value="1"/>
</dbReference>
<keyword evidence="2" id="KW-1185">Reference proteome</keyword>
<name>A0A368JX52_9HYPH</name>